<evidence type="ECO:0000259" key="1">
    <source>
        <dbReference type="PROSITE" id="PS51704"/>
    </source>
</evidence>
<feature type="domain" description="GP-PDE" evidence="1">
    <location>
        <begin position="3"/>
        <end position="239"/>
    </location>
</feature>
<proteinExistence type="predicted"/>
<dbReference type="InterPro" id="IPR030395">
    <property type="entry name" value="GP_PDE_dom"/>
</dbReference>
<dbReference type="PROSITE" id="PS51704">
    <property type="entry name" value="GP_PDE"/>
    <property type="match status" value="1"/>
</dbReference>
<name>A0ABV8VWP2_9BACI</name>
<dbReference type="PANTHER" id="PTHR46211:SF1">
    <property type="entry name" value="GLYCEROPHOSPHODIESTER PHOSPHODIESTERASE, CYTOPLASMIC"/>
    <property type="match status" value="1"/>
</dbReference>
<dbReference type="InterPro" id="IPR017946">
    <property type="entry name" value="PLC-like_Pdiesterase_TIM-brl"/>
</dbReference>
<comment type="caution">
    <text evidence="2">The sequence shown here is derived from an EMBL/GenBank/DDBJ whole genome shotgun (WGS) entry which is preliminary data.</text>
</comment>
<dbReference type="RefSeq" id="WP_390199730.1">
    <property type="nucleotide sequence ID" value="NZ_JBHSDV010000003.1"/>
</dbReference>
<dbReference type="SUPFAM" id="SSF51695">
    <property type="entry name" value="PLC-like phosphodiesterases"/>
    <property type="match status" value="1"/>
</dbReference>
<dbReference type="EMBL" id="JBHSDV010000003">
    <property type="protein sequence ID" value="MFC4388599.1"/>
    <property type="molecule type" value="Genomic_DNA"/>
</dbReference>
<sequence length="246" mass="28478">MHTLIYAHRGASKEAPENTMPAFELAYQSGADGIEVDVQLTKDNIPILIHDENVRRTTTGTGFVQDYTYKELSKLDAGIWHSEKYKHTKLASLDDLLQWNLDKQLKLNIELKNNLIQYKNIEEIVYRKLVEYNMVHQSIISTFNRNSLIELNKIDKNIVTAVLTSKQRRNLIEDSMQLQANGVHIRFRLLNKRLVEVANKNDMFVSVYTVNQSIWMKKVFKYGCQGIITDVPYIANQIKSNFKATL</sequence>
<dbReference type="PANTHER" id="PTHR46211">
    <property type="entry name" value="GLYCEROPHOSPHORYL DIESTER PHOSPHODIESTERASE"/>
    <property type="match status" value="1"/>
</dbReference>
<keyword evidence="3" id="KW-1185">Reference proteome</keyword>
<dbReference type="Proteomes" id="UP001595880">
    <property type="component" value="Unassembled WGS sequence"/>
</dbReference>
<evidence type="ECO:0000313" key="3">
    <source>
        <dbReference type="Proteomes" id="UP001595880"/>
    </source>
</evidence>
<evidence type="ECO:0000313" key="2">
    <source>
        <dbReference type="EMBL" id="MFC4388599.1"/>
    </source>
</evidence>
<gene>
    <name evidence="2" type="ORF">ACFOZ1_12410</name>
</gene>
<accession>A0ABV8VWP2</accession>
<organism evidence="2 3">
    <name type="scientific">Gracilibacillus marinus</name>
    <dbReference type="NCBI Taxonomy" id="630535"/>
    <lineage>
        <taxon>Bacteria</taxon>
        <taxon>Bacillati</taxon>
        <taxon>Bacillota</taxon>
        <taxon>Bacilli</taxon>
        <taxon>Bacillales</taxon>
        <taxon>Bacillaceae</taxon>
        <taxon>Gracilibacillus</taxon>
    </lineage>
</organism>
<dbReference type="Gene3D" id="3.20.20.190">
    <property type="entry name" value="Phosphatidylinositol (PI) phosphodiesterase"/>
    <property type="match status" value="1"/>
</dbReference>
<reference evidence="3" key="1">
    <citation type="journal article" date="2019" name="Int. J. Syst. Evol. Microbiol.">
        <title>The Global Catalogue of Microorganisms (GCM) 10K type strain sequencing project: providing services to taxonomists for standard genome sequencing and annotation.</title>
        <authorList>
            <consortium name="The Broad Institute Genomics Platform"/>
            <consortium name="The Broad Institute Genome Sequencing Center for Infectious Disease"/>
            <person name="Wu L."/>
            <person name="Ma J."/>
        </authorList>
    </citation>
    <scope>NUCLEOTIDE SEQUENCE [LARGE SCALE GENOMIC DNA]</scope>
    <source>
        <strain evidence="3">KACC 14058</strain>
    </source>
</reference>
<dbReference type="Pfam" id="PF03009">
    <property type="entry name" value="GDPD"/>
    <property type="match status" value="1"/>
</dbReference>
<protein>
    <submittedName>
        <fullName evidence="2">Glycerophosphodiester phosphodiesterase</fullName>
    </submittedName>
</protein>